<dbReference type="EMBL" id="WJKJ01000045">
    <property type="protein sequence ID" value="MBD3363868.1"/>
    <property type="molecule type" value="Genomic_DNA"/>
</dbReference>
<reference evidence="1" key="1">
    <citation type="submission" date="2019-11" db="EMBL/GenBank/DDBJ databases">
        <title>Microbial mats filling the niche in hypersaline microbial mats.</title>
        <authorList>
            <person name="Wong H.L."/>
            <person name="Macleod F.I."/>
            <person name="White R.A. III"/>
            <person name="Burns B.P."/>
        </authorList>
    </citation>
    <scope>NUCLEOTIDE SEQUENCE</scope>
    <source>
        <strain evidence="1">Bin_327</strain>
    </source>
</reference>
<gene>
    <name evidence="1" type="ORF">GF359_01490</name>
</gene>
<evidence type="ECO:0000313" key="2">
    <source>
        <dbReference type="Proteomes" id="UP000630660"/>
    </source>
</evidence>
<accession>A0A9D5QBR2</accession>
<evidence type="ECO:0000313" key="1">
    <source>
        <dbReference type="EMBL" id="MBD3363868.1"/>
    </source>
</evidence>
<dbReference type="AlphaFoldDB" id="A0A9D5QBR2"/>
<sequence>MEEIKVLDVGVRGTIFTVFGEWLKGKLGEDKLNRFKGLLQAETAELLSRASRVKRYPLEKLLDILEVSEEKLAISAWDEFGVYLCEHSLSTRFSDLAAYLDPETFIRRIPLFWSRYFDAGKMRVAELSDDRAQLKLDEPFGDERIVLIFNGWFRQALSMMRASEINVESEGFSWSLSWRWDK</sequence>
<name>A0A9D5QBR2_UNCW3</name>
<comment type="caution">
    <text evidence="1">The sequence shown here is derived from an EMBL/GenBank/DDBJ whole genome shotgun (WGS) entry which is preliminary data.</text>
</comment>
<protein>
    <submittedName>
        <fullName evidence="1">Uncharacterized protein</fullName>
    </submittedName>
</protein>
<dbReference type="Proteomes" id="UP000630660">
    <property type="component" value="Unassembled WGS sequence"/>
</dbReference>
<proteinExistence type="predicted"/>
<organism evidence="1 2">
    <name type="scientific">candidate division WOR-3 bacterium</name>
    <dbReference type="NCBI Taxonomy" id="2052148"/>
    <lineage>
        <taxon>Bacteria</taxon>
        <taxon>Bacteria division WOR-3</taxon>
    </lineage>
</organism>